<gene>
    <name evidence="1" type="ORF">TPC1_16439</name>
</gene>
<sequence>MSFGRQTVALDVVAFRNAFARCLSNISHAVSTESDNRALCEEFEKIAQFQKRGFWGRVGYVINADSVQCERYYTKQFQTAAYSDALSGDDKAFLEEQTVTLYQNGAGKRQIADRCKELMKNRDICPSRIESLVFHTLQKNSQRQQKQQLKPVQYSTCFETMVTGTMSDVEMKSQQLQQKCCSVLFNDESEIDFMQCNLACPVEFVLDPFE</sequence>
<accession>A0A146K4K6</accession>
<name>A0A146K4K6_9EUKA</name>
<reference evidence="1" key="1">
    <citation type="submission" date="2015-07" db="EMBL/GenBank/DDBJ databases">
        <title>Adaptation to a free-living lifestyle via gene acquisitions in the diplomonad Trepomonas sp. PC1.</title>
        <authorList>
            <person name="Xu F."/>
            <person name="Jerlstrom-Hultqvist J."/>
            <person name="Kolisko M."/>
            <person name="Simpson A.G.B."/>
            <person name="Roger A.J."/>
            <person name="Svard S.G."/>
            <person name="Andersson J.O."/>
        </authorList>
    </citation>
    <scope>NUCLEOTIDE SEQUENCE</scope>
    <source>
        <strain evidence="1">PC1</strain>
    </source>
</reference>
<proteinExistence type="predicted"/>
<protein>
    <submittedName>
        <fullName evidence="1">Uncharacterized protein</fullName>
    </submittedName>
</protein>
<dbReference type="AlphaFoldDB" id="A0A146K4K6"/>
<evidence type="ECO:0000313" key="1">
    <source>
        <dbReference type="EMBL" id="JAP91822.1"/>
    </source>
</evidence>
<organism evidence="1">
    <name type="scientific">Trepomonas sp. PC1</name>
    <dbReference type="NCBI Taxonomy" id="1076344"/>
    <lineage>
        <taxon>Eukaryota</taxon>
        <taxon>Metamonada</taxon>
        <taxon>Diplomonadida</taxon>
        <taxon>Hexamitidae</taxon>
        <taxon>Hexamitinae</taxon>
        <taxon>Trepomonas</taxon>
    </lineage>
</organism>
<dbReference type="EMBL" id="GDID01004784">
    <property type="protein sequence ID" value="JAP91822.1"/>
    <property type="molecule type" value="Transcribed_RNA"/>
</dbReference>